<evidence type="ECO:0000313" key="14">
    <source>
        <dbReference type="EMBL" id="MBD2699593.1"/>
    </source>
</evidence>
<evidence type="ECO:0000256" key="10">
    <source>
        <dbReference type="SAM" id="Phobius"/>
    </source>
</evidence>
<evidence type="ECO:0000256" key="5">
    <source>
        <dbReference type="ARBA" id="ARBA00022777"/>
    </source>
</evidence>
<proteinExistence type="predicted"/>
<keyword evidence="7" id="KW-0238">DNA-binding</keyword>
<dbReference type="PANTHER" id="PTHR43547">
    <property type="entry name" value="TWO-COMPONENT HISTIDINE KINASE"/>
    <property type="match status" value="1"/>
</dbReference>
<dbReference type="CDD" id="cd17574">
    <property type="entry name" value="REC_OmpR"/>
    <property type="match status" value="1"/>
</dbReference>
<evidence type="ECO:0000259" key="11">
    <source>
        <dbReference type="PROSITE" id="PS01124"/>
    </source>
</evidence>
<dbReference type="InterPro" id="IPR004358">
    <property type="entry name" value="Sig_transdc_His_kin-like_C"/>
</dbReference>
<dbReference type="InterPro" id="IPR036097">
    <property type="entry name" value="HisK_dim/P_sf"/>
</dbReference>
<evidence type="ECO:0000259" key="12">
    <source>
        <dbReference type="PROSITE" id="PS50109"/>
    </source>
</evidence>
<dbReference type="InterPro" id="IPR003661">
    <property type="entry name" value="HisK_dim/P_dom"/>
</dbReference>
<sequence length="1326" mass="150358">MKTNWSALFLTLRLLVSRAWIMVVIGPAYVAAQNLPAPEIITSQQGLPQAFVPSIIQDNQGFIWMATRDGLCRYDGNTFKVFQPSTDGSPSLTSSEIVKMVLDHQGKIWLISETGDLDLFDPAQEAFINVSRQPFYREKIGLIPPDNIYLDSQNLLWLCLRGQGLASLDFAKKQIKRYQYQTVGKGLSSDTVRSVIQDQAEKNIFWVVTGSSLDRLNRQTGAVTRYHPRAGQTSSVLDNKLKELKQLPSGDLLLRSNAYVMQFDPKTAQVRQAYPLPVKEEWWQWGPMLSDRQQPVFLSQGNILYRYTTQDGLKEATRLPHDLHSQSLLIDRSDVLWVGTNGGGVLKYNLRAGAFTATPYHTSFYWDLLIRDLNLSPATIPKLPGDWSYLFRYTTDGSGKLWFNIRTSPFYRLDLTTRELSQIPFPVYMSTTSSNLPVPMATDSQGKVWAVYDSTVLWYNEQQKQWIRFPHSIRKISTVEVIEDIAVDGQALWIASKDHGLYRIDRATGAIRRYVHNPTEPFSISNDHLFCLSADPADSTILWIGTFGGGLCRFDKRTGRSRRLTTADGLPNNVIYAAIPDRQGNLWVATNQGLGQMDRRTFKTRIYTREDGLAGDEFNRHHFLQLPTGRIFMGGLEGITSFDPGNLREDTYQPTVQITNIQINNQPMPSSEAPVQTLDKLTLPYDKNFVTVQFAAMQYNRRNKIRYRYQLEGLENSWTETDRPIAVYTGLRPGHYTLRLNVANTSGVWSPQVRTLTIDIEPPFWATWWAYIAYVLVIGGVIFGVIRASVNRIKLRQWVLLQQREVELKHKETEQLRATNDMKTRFFANISHEFRTPLTLILAPTEQMASENPTPKNQRRLLSIEQNAQHLLRLINQLLDLSKLEASVMPVQESVGNVTDCIKGWLQPLIDQAAEQGIALAFHSEVEGNYYFDAEKLERIVYNLTANALKFTKNGTITVTLTTTSERIKLTIADTGIGIPEQNLPHIFDRFYQADNAYAAMPGQTGTGIGLALVKELVQLQKGIITVESRVNEGTTFFVELPYRQAATSEKTVDATLPSRIETDDQAWAVADEQYVPRVLIVEDNNDLAHFIAESLPSHYRIRRAVNGRDGLEQAIEHLPDLIISDVMMPEMDGFTLCSKLKTDLQTSHIPVIMLTAKSSPTNRTEGLLLGADDYLTKPFQVQELQLRVHNQLTTRQRMREWVRINLNNPDPSAAQAVPELTDPFLTQLYGIIDNHLSDVTFGVDIMMAELGMSRTNLFRKVKALTGLSANDLLRQYRLKRATQLLRSGITVTDTAYQVGFDSPAYFTKCFREVYQTTPREFATQA</sequence>
<dbReference type="InterPro" id="IPR011047">
    <property type="entry name" value="Quinoprotein_ADH-like_sf"/>
</dbReference>
<dbReference type="GO" id="GO:0043565">
    <property type="term" value="F:sequence-specific DNA binding"/>
    <property type="evidence" value="ECO:0007669"/>
    <property type="project" value="InterPro"/>
</dbReference>
<accession>A0A926XT08</accession>
<dbReference type="PANTHER" id="PTHR43547:SF2">
    <property type="entry name" value="HYBRID SIGNAL TRANSDUCTION HISTIDINE KINASE C"/>
    <property type="match status" value="1"/>
</dbReference>
<dbReference type="FunFam" id="3.30.565.10:FF:000006">
    <property type="entry name" value="Sensor histidine kinase WalK"/>
    <property type="match status" value="1"/>
</dbReference>
<dbReference type="InterPro" id="IPR003594">
    <property type="entry name" value="HATPase_dom"/>
</dbReference>
<dbReference type="Pfam" id="PF00512">
    <property type="entry name" value="HisKA"/>
    <property type="match status" value="1"/>
</dbReference>
<dbReference type="Gene3D" id="1.10.287.130">
    <property type="match status" value="1"/>
</dbReference>
<keyword evidence="4" id="KW-0808">Transferase</keyword>
<dbReference type="Proteomes" id="UP000598820">
    <property type="component" value="Unassembled WGS sequence"/>
</dbReference>
<evidence type="ECO:0000256" key="6">
    <source>
        <dbReference type="ARBA" id="ARBA00023015"/>
    </source>
</evidence>
<evidence type="ECO:0000259" key="13">
    <source>
        <dbReference type="PROSITE" id="PS50110"/>
    </source>
</evidence>
<evidence type="ECO:0000256" key="4">
    <source>
        <dbReference type="ARBA" id="ARBA00022679"/>
    </source>
</evidence>
<evidence type="ECO:0000256" key="1">
    <source>
        <dbReference type="ARBA" id="ARBA00000085"/>
    </source>
</evidence>
<dbReference type="RefSeq" id="WP_190885449.1">
    <property type="nucleotide sequence ID" value="NZ_JACWZY010000002.1"/>
</dbReference>
<dbReference type="PROSITE" id="PS50109">
    <property type="entry name" value="HIS_KIN"/>
    <property type="match status" value="1"/>
</dbReference>
<feature type="domain" description="Histidine kinase" evidence="12">
    <location>
        <begin position="829"/>
        <end position="1045"/>
    </location>
</feature>
<dbReference type="SUPFAM" id="SSF46689">
    <property type="entry name" value="Homeodomain-like"/>
    <property type="match status" value="1"/>
</dbReference>
<dbReference type="SMART" id="SM00448">
    <property type="entry name" value="REC"/>
    <property type="match status" value="1"/>
</dbReference>
<dbReference type="Gene3D" id="1.10.10.60">
    <property type="entry name" value="Homeodomain-like"/>
    <property type="match status" value="1"/>
</dbReference>
<keyword evidence="8" id="KW-0804">Transcription</keyword>
<dbReference type="InterPro" id="IPR001789">
    <property type="entry name" value="Sig_transdc_resp-reg_receiver"/>
</dbReference>
<dbReference type="PROSITE" id="PS50110">
    <property type="entry name" value="RESPONSE_REGULATORY"/>
    <property type="match status" value="1"/>
</dbReference>
<dbReference type="SUPFAM" id="SSF50998">
    <property type="entry name" value="Quinoprotein alcohol dehydrogenase-like"/>
    <property type="match status" value="2"/>
</dbReference>
<dbReference type="FunFam" id="1.10.287.130:FF:000045">
    <property type="entry name" value="Two-component system sensor histidine kinase/response regulator"/>
    <property type="match status" value="1"/>
</dbReference>
<dbReference type="PROSITE" id="PS00041">
    <property type="entry name" value="HTH_ARAC_FAMILY_1"/>
    <property type="match status" value="1"/>
</dbReference>
<dbReference type="Gene3D" id="2.60.40.10">
    <property type="entry name" value="Immunoglobulins"/>
    <property type="match status" value="1"/>
</dbReference>
<feature type="modified residue" description="4-aspartylphosphate" evidence="9">
    <location>
        <position position="1126"/>
    </location>
</feature>
<dbReference type="InterPro" id="IPR015943">
    <property type="entry name" value="WD40/YVTN_repeat-like_dom_sf"/>
</dbReference>
<comment type="caution">
    <text evidence="14">The sequence shown here is derived from an EMBL/GenBank/DDBJ whole genome shotgun (WGS) entry which is preliminary data.</text>
</comment>
<dbReference type="InterPro" id="IPR009057">
    <property type="entry name" value="Homeodomain-like_sf"/>
</dbReference>
<evidence type="ECO:0000256" key="3">
    <source>
        <dbReference type="ARBA" id="ARBA00022553"/>
    </source>
</evidence>
<keyword evidence="15" id="KW-1185">Reference proteome</keyword>
<evidence type="ECO:0000313" key="15">
    <source>
        <dbReference type="Proteomes" id="UP000598820"/>
    </source>
</evidence>
<dbReference type="Pfam" id="PF12833">
    <property type="entry name" value="HTH_18"/>
    <property type="match status" value="1"/>
</dbReference>
<dbReference type="InterPro" id="IPR013783">
    <property type="entry name" value="Ig-like_fold"/>
</dbReference>
<dbReference type="Pfam" id="PF07495">
    <property type="entry name" value="Y_Y_Y"/>
    <property type="match status" value="1"/>
</dbReference>
<dbReference type="GO" id="GO:0000155">
    <property type="term" value="F:phosphorelay sensor kinase activity"/>
    <property type="evidence" value="ECO:0007669"/>
    <property type="project" value="InterPro"/>
</dbReference>
<dbReference type="FunFam" id="2.60.40.10:FF:000791">
    <property type="entry name" value="Two-component system sensor histidine kinase/response regulator"/>
    <property type="match status" value="1"/>
</dbReference>
<dbReference type="SUPFAM" id="SSF47384">
    <property type="entry name" value="Homodimeric domain of signal transducing histidine kinase"/>
    <property type="match status" value="1"/>
</dbReference>
<dbReference type="Gene3D" id="3.30.565.10">
    <property type="entry name" value="Histidine kinase-like ATPase, C-terminal domain"/>
    <property type="match status" value="1"/>
</dbReference>
<dbReference type="CDD" id="cd00146">
    <property type="entry name" value="PKD"/>
    <property type="match status" value="1"/>
</dbReference>
<protein>
    <recommendedName>
        <fullName evidence="2">histidine kinase</fullName>
        <ecNumber evidence="2">2.7.13.3</ecNumber>
    </recommendedName>
</protein>
<dbReference type="Gene3D" id="3.40.50.2300">
    <property type="match status" value="1"/>
</dbReference>
<dbReference type="GO" id="GO:0003700">
    <property type="term" value="F:DNA-binding transcription factor activity"/>
    <property type="evidence" value="ECO:0007669"/>
    <property type="project" value="InterPro"/>
</dbReference>
<evidence type="ECO:0000256" key="2">
    <source>
        <dbReference type="ARBA" id="ARBA00012438"/>
    </source>
</evidence>
<dbReference type="EC" id="2.7.13.3" evidence="2"/>
<dbReference type="InterPro" id="IPR011110">
    <property type="entry name" value="Reg_prop"/>
</dbReference>
<dbReference type="PROSITE" id="PS01124">
    <property type="entry name" value="HTH_ARAC_FAMILY_2"/>
    <property type="match status" value="1"/>
</dbReference>
<gene>
    <name evidence="14" type="ORF">IC229_03020</name>
</gene>
<feature type="transmembrane region" description="Helical" evidence="10">
    <location>
        <begin position="768"/>
        <end position="786"/>
    </location>
</feature>
<evidence type="ECO:0000256" key="9">
    <source>
        <dbReference type="PROSITE-ProRule" id="PRU00169"/>
    </source>
</evidence>
<keyword evidence="10" id="KW-1133">Transmembrane helix</keyword>
<dbReference type="SUPFAM" id="SSF55874">
    <property type="entry name" value="ATPase domain of HSP90 chaperone/DNA topoisomerase II/histidine kinase"/>
    <property type="match status" value="1"/>
</dbReference>
<dbReference type="InterPro" id="IPR018060">
    <property type="entry name" value="HTH_AraC"/>
</dbReference>
<dbReference type="Pfam" id="PF00072">
    <property type="entry name" value="Response_reg"/>
    <property type="match status" value="1"/>
</dbReference>
<keyword evidence="6" id="KW-0805">Transcription regulation</keyword>
<reference evidence="14" key="1">
    <citation type="submission" date="2020-09" db="EMBL/GenBank/DDBJ databases">
        <authorList>
            <person name="Kim M.K."/>
        </authorList>
    </citation>
    <scope>NUCLEOTIDE SEQUENCE</scope>
    <source>
        <strain evidence="14">BT702</strain>
    </source>
</reference>
<keyword evidence="10" id="KW-0472">Membrane</keyword>
<dbReference type="SMART" id="SM00342">
    <property type="entry name" value="HTH_ARAC"/>
    <property type="match status" value="1"/>
</dbReference>
<dbReference type="InterPro" id="IPR005467">
    <property type="entry name" value="His_kinase_dom"/>
</dbReference>
<dbReference type="SMART" id="SM00387">
    <property type="entry name" value="HATPase_c"/>
    <property type="match status" value="1"/>
</dbReference>
<dbReference type="PRINTS" id="PR00344">
    <property type="entry name" value="BCTRLSENSOR"/>
</dbReference>
<dbReference type="InterPro" id="IPR011006">
    <property type="entry name" value="CheY-like_superfamily"/>
</dbReference>
<dbReference type="Pfam" id="PF02518">
    <property type="entry name" value="HATPase_c"/>
    <property type="match status" value="1"/>
</dbReference>
<evidence type="ECO:0000256" key="7">
    <source>
        <dbReference type="ARBA" id="ARBA00023125"/>
    </source>
</evidence>
<dbReference type="SUPFAM" id="SSF52172">
    <property type="entry name" value="CheY-like"/>
    <property type="match status" value="1"/>
</dbReference>
<keyword evidence="5" id="KW-0418">Kinase</keyword>
<dbReference type="CDD" id="cd00082">
    <property type="entry name" value="HisKA"/>
    <property type="match status" value="1"/>
</dbReference>
<dbReference type="InterPro" id="IPR036890">
    <property type="entry name" value="HATPase_C_sf"/>
</dbReference>
<feature type="domain" description="Response regulatory" evidence="13">
    <location>
        <begin position="1078"/>
        <end position="1193"/>
    </location>
</feature>
<organism evidence="14 15">
    <name type="scientific">Spirosoma profusum</name>
    <dbReference type="NCBI Taxonomy" id="2771354"/>
    <lineage>
        <taxon>Bacteria</taxon>
        <taxon>Pseudomonadati</taxon>
        <taxon>Bacteroidota</taxon>
        <taxon>Cytophagia</taxon>
        <taxon>Cytophagales</taxon>
        <taxon>Cytophagaceae</taxon>
        <taxon>Spirosoma</taxon>
    </lineage>
</organism>
<dbReference type="Pfam" id="PF07494">
    <property type="entry name" value="Reg_prop"/>
    <property type="match status" value="2"/>
</dbReference>
<name>A0A926XT08_9BACT</name>
<dbReference type="InterPro" id="IPR018062">
    <property type="entry name" value="HTH_AraC-typ_CS"/>
</dbReference>
<dbReference type="EMBL" id="JACWZY010000002">
    <property type="protein sequence ID" value="MBD2699593.1"/>
    <property type="molecule type" value="Genomic_DNA"/>
</dbReference>
<keyword evidence="10" id="KW-0812">Transmembrane</keyword>
<feature type="domain" description="HTH araC/xylS-type" evidence="11">
    <location>
        <begin position="1227"/>
        <end position="1325"/>
    </location>
</feature>
<dbReference type="SMART" id="SM00388">
    <property type="entry name" value="HisKA"/>
    <property type="match status" value="1"/>
</dbReference>
<keyword evidence="3 9" id="KW-0597">Phosphoprotein</keyword>
<dbReference type="InterPro" id="IPR011123">
    <property type="entry name" value="Y_Y_Y"/>
</dbReference>
<dbReference type="Gene3D" id="2.130.10.10">
    <property type="entry name" value="YVTN repeat-like/Quinoprotein amine dehydrogenase"/>
    <property type="match status" value="3"/>
</dbReference>
<comment type="catalytic activity">
    <reaction evidence="1">
        <text>ATP + protein L-histidine = ADP + protein N-phospho-L-histidine.</text>
        <dbReference type="EC" id="2.7.13.3"/>
    </reaction>
</comment>
<evidence type="ECO:0000256" key="8">
    <source>
        <dbReference type="ARBA" id="ARBA00023163"/>
    </source>
</evidence>